<protein>
    <submittedName>
        <fullName evidence="1">Cytosolic protein</fullName>
    </submittedName>
</protein>
<name>A0A8E2I5K6_9BACI</name>
<dbReference type="EMBL" id="MTLA01000224">
    <property type="protein sequence ID" value="OOP67146.1"/>
    <property type="molecule type" value="Genomic_DNA"/>
</dbReference>
<dbReference type="GeneID" id="79867166"/>
<comment type="caution">
    <text evidence="1">The sequence shown here is derived from an EMBL/GenBank/DDBJ whole genome shotgun (WGS) entry which is preliminary data.</text>
</comment>
<organism evidence="1 2">
    <name type="scientific">Heyndrickxia oleronia</name>
    <dbReference type="NCBI Taxonomy" id="38875"/>
    <lineage>
        <taxon>Bacteria</taxon>
        <taxon>Bacillati</taxon>
        <taxon>Bacillota</taxon>
        <taxon>Bacilli</taxon>
        <taxon>Bacillales</taxon>
        <taxon>Bacillaceae</taxon>
        <taxon>Heyndrickxia</taxon>
    </lineage>
</organism>
<dbReference type="RefSeq" id="WP_078110806.1">
    <property type="nucleotide sequence ID" value="NZ_BOQX01000002.1"/>
</dbReference>
<dbReference type="Gene3D" id="1.10.287.760">
    <property type="entry name" value="YqgQ-like"/>
    <property type="match status" value="1"/>
</dbReference>
<dbReference type="Proteomes" id="UP000189761">
    <property type="component" value="Unassembled WGS sequence"/>
</dbReference>
<reference evidence="1 2" key="1">
    <citation type="submission" date="2017-01" db="EMBL/GenBank/DDBJ databases">
        <title>Draft genome sequence of Bacillus oleronius.</title>
        <authorList>
            <person name="Allam M."/>
        </authorList>
    </citation>
    <scope>NUCLEOTIDE SEQUENCE [LARGE SCALE GENOMIC DNA]</scope>
    <source>
        <strain evidence="1 2">DSM 9356</strain>
    </source>
</reference>
<proteinExistence type="predicted"/>
<evidence type="ECO:0000313" key="2">
    <source>
        <dbReference type="Proteomes" id="UP000189761"/>
    </source>
</evidence>
<dbReference type="InterPro" id="IPR009256">
    <property type="entry name" value="YqgQ-like"/>
</dbReference>
<dbReference type="Pfam" id="PF06014">
    <property type="entry name" value="YqgQ-like"/>
    <property type="match status" value="1"/>
</dbReference>
<gene>
    <name evidence="1" type="ORF">BWZ43_17285</name>
</gene>
<sequence length="65" mass="7876">MKTFYDVQQLLKKFGIIIYVGNRNADIELMEMEVKELYKLGLIEKEIFQRAILVLRQEKNKNELW</sequence>
<evidence type="ECO:0000313" key="1">
    <source>
        <dbReference type="EMBL" id="OOP67146.1"/>
    </source>
</evidence>
<accession>A0A8E2I5K6</accession>
<keyword evidence="2" id="KW-1185">Reference proteome</keyword>
<dbReference type="AlphaFoldDB" id="A0A8E2I5K6"/>
<dbReference type="InterPro" id="IPR023164">
    <property type="entry name" value="YqgQ-like_sf"/>
</dbReference>
<dbReference type="SUPFAM" id="SSF158379">
    <property type="entry name" value="YqgQ-like"/>
    <property type="match status" value="1"/>
</dbReference>